<dbReference type="Proteomes" id="UP000298663">
    <property type="component" value="Unassembled WGS sequence"/>
</dbReference>
<evidence type="ECO:0000313" key="2">
    <source>
        <dbReference type="Proteomes" id="UP000298663"/>
    </source>
</evidence>
<evidence type="ECO:0000313" key="1">
    <source>
        <dbReference type="EMBL" id="TMS38764.1"/>
    </source>
</evidence>
<protein>
    <submittedName>
        <fullName evidence="1">Uncharacterized protein</fullName>
    </submittedName>
</protein>
<comment type="caution">
    <text evidence="1">The sequence shown here is derived from an EMBL/GenBank/DDBJ whole genome shotgun (WGS) entry which is preliminary data.</text>
</comment>
<dbReference type="AlphaFoldDB" id="A0A4U8V042"/>
<dbReference type="EMBL" id="AZBU02000001">
    <property type="protein sequence ID" value="TMS38764.1"/>
    <property type="molecule type" value="Genomic_DNA"/>
</dbReference>
<accession>A0A4U8V042</accession>
<proteinExistence type="predicted"/>
<reference evidence="1 2" key="2">
    <citation type="journal article" date="2019" name="G3 (Bethesda)">
        <title>Hybrid Assembly of the Genome of the Entomopathogenic Nematode Steinernema carpocapsae Identifies the X-Chromosome.</title>
        <authorList>
            <person name="Serra L."/>
            <person name="Macchietto M."/>
            <person name="Macias-Munoz A."/>
            <person name="McGill C.J."/>
            <person name="Rodriguez I.M."/>
            <person name="Rodriguez B."/>
            <person name="Murad R."/>
            <person name="Mortazavi A."/>
        </authorList>
    </citation>
    <scope>NUCLEOTIDE SEQUENCE [LARGE SCALE GENOMIC DNA]</scope>
    <source>
        <strain evidence="1 2">ALL</strain>
    </source>
</reference>
<organism evidence="1 2">
    <name type="scientific">Steinernema carpocapsae</name>
    <name type="common">Entomopathogenic nematode</name>
    <dbReference type="NCBI Taxonomy" id="34508"/>
    <lineage>
        <taxon>Eukaryota</taxon>
        <taxon>Metazoa</taxon>
        <taxon>Ecdysozoa</taxon>
        <taxon>Nematoda</taxon>
        <taxon>Chromadorea</taxon>
        <taxon>Rhabditida</taxon>
        <taxon>Tylenchina</taxon>
        <taxon>Panagrolaimomorpha</taxon>
        <taxon>Strongyloidoidea</taxon>
        <taxon>Steinernematidae</taxon>
        <taxon>Steinernema</taxon>
    </lineage>
</organism>
<reference evidence="1 2" key="1">
    <citation type="journal article" date="2015" name="Genome Biol.">
        <title>Comparative genomics of Steinernema reveals deeply conserved gene regulatory networks.</title>
        <authorList>
            <person name="Dillman A.R."/>
            <person name="Macchietto M."/>
            <person name="Porter C.F."/>
            <person name="Rogers A."/>
            <person name="Williams B."/>
            <person name="Antoshechkin I."/>
            <person name="Lee M.M."/>
            <person name="Goodwin Z."/>
            <person name="Lu X."/>
            <person name="Lewis E.E."/>
            <person name="Goodrich-Blair H."/>
            <person name="Stock S.P."/>
            <person name="Adams B.J."/>
            <person name="Sternberg P.W."/>
            <person name="Mortazavi A."/>
        </authorList>
    </citation>
    <scope>NUCLEOTIDE SEQUENCE [LARGE SCALE GENOMIC DNA]</scope>
    <source>
        <strain evidence="1 2">ALL</strain>
    </source>
</reference>
<keyword evidence="2" id="KW-1185">Reference proteome</keyword>
<name>A0A4U8V042_STECR</name>
<sequence length="133" mass="15096">MDFNSNFTPVTSCISSCARDFVNSVDQVKCTNEEQPWKKEESEHVSCAFLTSHNTLRCIGEGGERCPCQEKERLYRDHNPGLAECGVSKERLAPQKSTFCLRKTEAMEKHFNERKELFLNSSSLRTTVAGGRE</sequence>
<gene>
    <name evidence="1" type="ORF">L596_005413</name>
</gene>